<dbReference type="Pfam" id="PF07715">
    <property type="entry name" value="Plug"/>
    <property type="match status" value="1"/>
</dbReference>
<evidence type="ECO:0000256" key="7">
    <source>
        <dbReference type="ARBA" id="ARBA00023237"/>
    </source>
</evidence>
<dbReference type="InterPro" id="IPR037066">
    <property type="entry name" value="Plug_dom_sf"/>
</dbReference>
<keyword evidence="3 8" id="KW-1134">Transmembrane beta strand</keyword>
<evidence type="ECO:0000259" key="12">
    <source>
        <dbReference type="Pfam" id="PF07715"/>
    </source>
</evidence>
<dbReference type="CDD" id="cd01347">
    <property type="entry name" value="ligand_gated_channel"/>
    <property type="match status" value="1"/>
</dbReference>
<evidence type="ECO:0000256" key="6">
    <source>
        <dbReference type="ARBA" id="ARBA00023136"/>
    </source>
</evidence>
<evidence type="ECO:0000256" key="9">
    <source>
        <dbReference type="RuleBase" id="RU003357"/>
    </source>
</evidence>
<dbReference type="InterPro" id="IPR010104">
    <property type="entry name" value="TonB_rcpt_bac"/>
</dbReference>
<dbReference type="PANTHER" id="PTHR40980">
    <property type="entry name" value="PLUG DOMAIN-CONTAINING PROTEIN"/>
    <property type="match status" value="1"/>
</dbReference>
<organism evidence="13 14">
    <name type="scientific">Ferrimonas pelagia</name>
    <dbReference type="NCBI Taxonomy" id="1177826"/>
    <lineage>
        <taxon>Bacteria</taxon>
        <taxon>Pseudomonadati</taxon>
        <taxon>Pseudomonadota</taxon>
        <taxon>Gammaproteobacteria</taxon>
        <taxon>Alteromonadales</taxon>
        <taxon>Ferrimonadaceae</taxon>
        <taxon>Ferrimonas</taxon>
    </lineage>
</organism>
<evidence type="ECO:0000256" key="1">
    <source>
        <dbReference type="ARBA" id="ARBA00004571"/>
    </source>
</evidence>
<dbReference type="EMBL" id="BAABJZ010000003">
    <property type="protein sequence ID" value="GAA4872895.1"/>
    <property type="molecule type" value="Genomic_DNA"/>
</dbReference>
<keyword evidence="10" id="KW-0732">Signal</keyword>
<feature type="domain" description="TonB-dependent receptor plug" evidence="12">
    <location>
        <begin position="62"/>
        <end position="168"/>
    </location>
</feature>
<evidence type="ECO:0000256" key="3">
    <source>
        <dbReference type="ARBA" id="ARBA00022452"/>
    </source>
</evidence>
<accession>A0ABP9EBE9</accession>
<evidence type="ECO:0000313" key="13">
    <source>
        <dbReference type="EMBL" id="GAA4872895.1"/>
    </source>
</evidence>
<evidence type="ECO:0000256" key="10">
    <source>
        <dbReference type="SAM" id="SignalP"/>
    </source>
</evidence>
<feature type="signal peptide" evidence="10">
    <location>
        <begin position="1"/>
        <end position="32"/>
    </location>
</feature>
<comment type="subcellular location">
    <subcellularLocation>
        <location evidence="1 8">Cell outer membrane</location>
        <topology evidence="1 8">Multi-pass membrane protein</topology>
    </subcellularLocation>
</comment>
<evidence type="ECO:0000313" key="14">
    <source>
        <dbReference type="Proteomes" id="UP001499988"/>
    </source>
</evidence>
<proteinExistence type="inferred from homology"/>
<comment type="similarity">
    <text evidence="8 9">Belongs to the TonB-dependent receptor family.</text>
</comment>
<gene>
    <name evidence="13" type="ORF">GCM10023333_02140</name>
</gene>
<sequence>MMGTGKFKHHLLATSIATVLGAAAVIPATAVAAQGDDQVEVIEVRGIRASAKASINTKRFNDSVVDAITAEDIGKFPDNNVAESLSRITGVAVSREFGEGEKITIRGSDATKNRTLLNGQNVATADWFILDSPSRGFNFTLLPSSLVSDLEVYKSSQADIDEGSIGGTVLMRTRRPLQLDANTFQFSAKGQYSEVSEEFEPNLSGLYSWKNDQESYGFLISAVSDSRTVVREGVEVLGWNDVDGGGKVPSVIGVPRFEQERERTTVFGSFQIAPGDNWDLTFNALYSELDSDNQNQNWLIFPGNNVADLTDTAVTNGNIVAGTAQAGTMEYNFINRESRTETESYDLDFNYAGDAFSFHAQVGTTQAEGGTYNEASYSAGPVSGGGYDYDLRGTPQLNTTIDSADPSQVKPGWIWGGNKPTTDEETYAQFDFDIPVELGAFTAIKTGLKYRDHERTQDRQVYSWHGPGTSSNPDSSYLADFFAQCVTWAECGLGDKGSVSVGTDVVSGNMTQQIAHNRDAMWNIAFGPDADYAISEALNEIWAVKEEIFAGYVMGNFDGEGFRGNVGVRVVSTDQTASSYQYSGNSPFRTIDREWLTVTDATWVTETRSYTEVLPSFNIAFDMTYDQIVRFSAARVMARPNFSDLAPVAIQGDLGVAQPRGTRGNPNLLPEIANQYDLAWEWYFDDASLFSATYFYKDIQSYRTSGETQSYVYDEETDSDVLVTFTQPLNGAGGSTEGVELTYQHDFGGFGVITNYTYTDAGNDEARDIAVSGSGLVPGVSEHMANVTAYYENDTFGARLMYNYRTEWYKGLHYSGAELWNDDFGQLDFSSSYDVTDNVQIVFEAVNLTDEEVVEFSTDKSRLMSIYQNGRRFVIGANLRF</sequence>
<name>A0ABP9EBE9_9GAMM</name>
<dbReference type="InterPro" id="IPR036942">
    <property type="entry name" value="Beta-barrel_TonB_sf"/>
</dbReference>
<dbReference type="RefSeq" id="WP_345332412.1">
    <property type="nucleotide sequence ID" value="NZ_BAABJZ010000003.1"/>
</dbReference>
<dbReference type="InterPro" id="IPR012910">
    <property type="entry name" value="Plug_dom"/>
</dbReference>
<dbReference type="InterPro" id="IPR039426">
    <property type="entry name" value="TonB-dep_rcpt-like"/>
</dbReference>
<keyword evidence="5 9" id="KW-0798">TonB box</keyword>
<keyword evidence="13" id="KW-0675">Receptor</keyword>
<evidence type="ECO:0000256" key="4">
    <source>
        <dbReference type="ARBA" id="ARBA00022692"/>
    </source>
</evidence>
<comment type="caution">
    <text evidence="13">The sequence shown here is derived from an EMBL/GenBank/DDBJ whole genome shotgun (WGS) entry which is preliminary data.</text>
</comment>
<evidence type="ECO:0000256" key="8">
    <source>
        <dbReference type="PROSITE-ProRule" id="PRU01360"/>
    </source>
</evidence>
<dbReference type="PROSITE" id="PS52016">
    <property type="entry name" value="TONB_DEPENDENT_REC_3"/>
    <property type="match status" value="1"/>
</dbReference>
<evidence type="ECO:0000259" key="11">
    <source>
        <dbReference type="Pfam" id="PF00593"/>
    </source>
</evidence>
<dbReference type="Pfam" id="PF00593">
    <property type="entry name" value="TonB_dep_Rec_b-barrel"/>
    <property type="match status" value="1"/>
</dbReference>
<dbReference type="NCBIfam" id="TIGR01782">
    <property type="entry name" value="TonB-Xanth-Caul"/>
    <property type="match status" value="1"/>
</dbReference>
<keyword evidence="2 8" id="KW-0813">Transport</keyword>
<dbReference type="SUPFAM" id="SSF56935">
    <property type="entry name" value="Porins"/>
    <property type="match status" value="1"/>
</dbReference>
<keyword evidence="4 8" id="KW-0812">Transmembrane</keyword>
<dbReference type="Gene3D" id="2.40.170.20">
    <property type="entry name" value="TonB-dependent receptor, beta-barrel domain"/>
    <property type="match status" value="1"/>
</dbReference>
<evidence type="ECO:0000256" key="5">
    <source>
        <dbReference type="ARBA" id="ARBA00023077"/>
    </source>
</evidence>
<reference evidence="14" key="1">
    <citation type="journal article" date="2019" name="Int. J. Syst. Evol. Microbiol.">
        <title>The Global Catalogue of Microorganisms (GCM) 10K type strain sequencing project: providing services to taxonomists for standard genome sequencing and annotation.</title>
        <authorList>
            <consortium name="The Broad Institute Genomics Platform"/>
            <consortium name="The Broad Institute Genome Sequencing Center for Infectious Disease"/>
            <person name="Wu L."/>
            <person name="Ma J."/>
        </authorList>
    </citation>
    <scope>NUCLEOTIDE SEQUENCE [LARGE SCALE GENOMIC DNA]</scope>
    <source>
        <strain evidence="14">JCM 18401</strain>
    </source>
</reference>
<feature type="chain" id="PRO_5045356404" evidence="10">
    <location>
        <begin position="33"/>
        <end position="881"/>
    </location>
</feature>
<dbReference type="Gene3D" id="2.170.130.10">
    <property type="entry name" value="TonB-dependent receptor, plug domain"/>
    <property type="match status" value="1"/>
</dbReference>
<protein>
    <submittedName>
        <fullName evidence="13">TonB-dependent receptor</fullName>
    </submittedName>
</protein>
<dbReference type="PANTHER" id="PTHR40980:SF3">
    <property type="entry name" value="TONB-DEPENDENT RECEPTOR-LIKE BETA-BARREL DOMAIN-CONTAINING PROTEIN"/>
    <property type="match status" value="1"/>
</dbReference>
<keyword evidence="14" id="KW-1185">Reference proteome</keyword>
<dbReference type="Proteomes" id="UP001499988">
    <property type="component" value="Unassembled WGS sequence"/>
</dbReference>
<keyword evidence="6 8" id="KW-0472">Membrane</keyword>
<evidence type="ECO:0000256" key="2">
    <source>
        <dbReference type="ARBA" id="ARBA00022448"/>
    </source>
</evidence>
<keyword evidence="7 8" id="KW-0998">Cell outer membrane</keyword>
<feature type="domain" description="TonB-dependent receptor-like beta-barrel" evidence="11">
    <location>
        <begin position="278"/>
        <end position="848"/>
    </location>
</feature>
<dbReference type="InterPro" id="IPR000531">
    <property type="entry name" value="Beta-barrel_TonB"/>
</dbReference>